<proteinExistence type="predicted"/>
<dbReference type="EMBL" id="QXIY01000021">
    <property type="protein sequence ID" value="RIE16709.1"/>
    <property type="molecule type" value="Genomic_DNA"/>
</dbReference>
<name>A0A398DRQ4_9BACT</name>
<dbReference type="GO" id="GO:0005524">
    <property type="term" value="F:ATP binding"/>
    <property type="evidence" value="ECO:0007669"/>
    <property type="project" value="UniProtKB-KW"/>
</dbReference>
<dbReference type="Pfam" id="PF13191">
    <property type="entry name" value="AAA_16"/>
    <property type="match status" value="1"/>
</dbReference>
<dbReference type="Proteomes" id="UP000266113">
    <property type="component" value="Unassembled WGS sequence"/>
</dbReference>
<comment type="caution">
    <text evidence="2">The sequence shown here is derived from an EMBL/GenBank/DDBJ whole genome shotgun (WGS) entry which is preliminary data.</text>
</comment>
<keyword evidence="2" id="KW-0067">ATP-binding</keyword>
<dbReference type="InterPro" id="IPR027417">
    <property type="entry name" value="P-loop_NTPase"/>
</dbReference>
<keyword evidence="2" id="KW-0547">Nucleotide-binding</keyword>
<evidence type="ECO:0000259" key="1">
    <source>
        <dbReference type="Pfam" id="PF13191"/>
    </source>
</evidence>
<dbReference type="SUPFAM" id="SSF52540">
    <property type="entry name" value="P-loop containing nucleoside triphosphate hydrolases"/>
    <property type="match status" value="1"/>
</dbReference>
<protein>
    <submittedName>
        <fullName evidence="2">ATP-binding protein</fullName>
    </submittedName>
</protein>
<dbReference type="InterPro" id="IPR041664">
    <property type="entry name" value="AAA_16"/>
</dbReference>
<evidence type="ECO:0000313" key="3">
    <source>
        <dbReference type="Proteomes" id="UP000266113"/>
    </source>
</evidence>
<dbReference type="OrthoDB" id="7628974at2"/>
<evidence type="ECO:0000313" key="2">
    <source>
        <dbReference type="EMBL" id="RIE16709.1"/>
    </source>
</evidence>
<dbReference type="Gene3D" id="3.40.50.300">
    <property type="entry name" value="P-loop containing nucleotide triphosphate hydrolases"/>
    <property type="match status" value="1"/>
</dbReference>
<sequence length="338" mass="37332">MVETFRFCIGTNAIHQRCNLEDEEKIFVGRSEEIDHLREWAESQDSNVVLLTGPAGSGKTSLVHRAFSEYPEFVRIDFARGMKPESFPYLLAMELLDACSQLSNLSTDDTSRIKDIQTNLMNDTGVTTTIAAGASAKFLGAGVEAKGSQATETKPIKMPDSDVPACRHLADILYRSHHKHLILSLDEADSELVPGIAPAYVLGLIRALEMPDHSVTIWPTRDRQIRDNSSSMKSVEKQVFSERLTLCGLGDDGGPGAVEILQSRFAQAGTSWSDSPISSEVAEFIGRLSRGNIREFIRYTRTALEESARSGKNAPIEMSFAREVPARWSSGEFDFLKN</sequence>
<reference evidence="2 3" key="1">
    <citation type="submission" date="2018-09" db="EMBL/GenBank/DDBJ databases">
        <title>Discovery and Ecogenomic Context for Candidatus Cryosericales, a Global Caldiserica Order Active in Thawing Permafrost.</title>
        <authorList>
            <person name="Martinez M.A."/>
            <person name="Woodcroft B.J."/>
            <person name="Ignacio Espinoza J.C."/>
            <person name="Zayed A."/>
            <person name="Singleton C.M."/>
            <person name="Boyd J."/>
            <person name="Li Y.-F."/>
            <person name="Purvine S."/>
            <person name="Maughan H."/>
            <person name="Hodgkins S.B."/>
            <person name="Anderson D."/>
            <person name="Sederholm M."/>
            <person name="Temperton B."/>
            <person name="Saleska S.R."/>
            <person name="Tyson G.W."/>
            <person name="Rich V.I."/>
        </authorList>
    </citation>
    <scope>NUCLEOTIDE SEQUENCE [LARGE SCALE GENOMIC DNA]</scope>
    <source>
        <strain evidence="2 3">SMC1</strain>
    </source>
</reference>
<organism evidence="2 3">
    <name type="scientific">Candidatus Cryosericum septentrionale</name>
    <dbReference type="NCBI Taxonomy" id="2290913"/>
    <lineage>
        <taxon>Bacteria</taxon>
        <taxon>Pseudomonadati</taxon>
        <taxon>Caldisericota/Cryosericota group</taxon>
        <taxon>Candidatus Cryosericota</taxon>
        <taxon>Candidatus Cryosericia</taxon>
        <taxon>Candidatus Cryosericales</taxon>
        <taxon>Candidatus Cryosericaceae</taxon>
        <taxon>Candidatus Cryosericum</taxon>
    </lineage>
</organism>
<accession>A0A398DRQ4</accession>
<gene>
    <name evidence="2" type="ORF">SMC1_05415</name>
</gene>
<dbReference type="AlphaFoldDB" id="A0A398DRQ4"/>
<keyword evidence="3" id="KW-1185">Reference proteome</keyword>
<feature type="domain" description="Orc1-like AAA ATPase" evidence="1">
    <location>
        <begin position="27"/>
        <end position="189"/>
    </location>
</feature>